<keyword evidence="3" id="KW-0560">Oxidoreductase</keyword>
<evidence type="ECO:0000313" key="2">
    <source>
        <dbReference type="EMBL" id="QBH14393.1"/>
    </source>
</evidence>
<dbReference type="NCBIfam" id="TIGR02814">
    <property type="entry name" value="pfaD_fam"/>
    <property type="match status" value="1"/>
</dbReference>
<gene>
    <name evidence="3" type="ORF">DO021_09210</name>
    <name evidence="2" type="ORF">EYB58_16580</name>
</gene>
<dbReference type="SUPFAM" id="SSF51412">
    <property type="entry name" value="Inosine monophosphate dehydrogenase (IMPDH)"/>
    <property type="match status" value="1"/>
</dbReference>
<dbReference type="Gene3D" id="3.20.20.70">
    <property type="entry name" value="Aldolase class I"/>
    <property type="match status" value="2"/>
</dbReference>
<sequence>MTSQIDLVRAIHDINRPQLLITSFDGIHISRPSQSNMASLSEQTYVPAIRPENLGDLAFKRRHGLKYAYVAGAMANGIASTALVKTMGENGMLGFFGAGGLSLAQIKTAILELKAALGNKPFGFNLIHSLADPDHEMATVQLYLDHGVPLISAAAFLRITLPLVYYRIKGIHKNNQGDIVTPNRIIAKVSRIEVARQFFAPPPEKLLDQLVERQLITSEEAMLAAQIPMAQDLTAEADSGGHTDNRPALALLPTFIALKNEAMATYSFKSPLCVGLGGGIATPESASAAFSMGAAYILTGSINQACVEAGICEDVKKLLSQAEQADVAMAPSADMFEIGARVQVLKRGTLFPVRAEKLYQFYKGYACFQDLPPAVQKEIEDKFLLTSFDAAWQSTRGFFLSRGQQQEVDRAEQDPAHKMALVFRSYLGQSSRWAIQGDTQRKMDYQIWCGPAMGAFNQWAKGSFLEPHTNRFAAEIAMNLLTGACVVTRAAFARVQGLELPPGASLFSPMPLDEILELISSKPM</sequence>
<dbReference type="Proteomes" id="UP000293902">
    <property type="component" value="Chromosome"/>
</dbReference>
<evidence type="ECO:0000313" key="5">
    <source>
        <dbReference type="Proteomes" id="UP000293902"/>
    </source>
</evidence>
<dbReference type="PANTHER" id="PTHR32332">
    <property type="entry name" value="2-NITROPROPANE DIOXYGENASE"/>
    <property type="match status" value="1"/>
</dbReference>
<dbReference type="OrthoDB" id="9808564at2"/>
<dbReference type="CDD" id="cd04742">
    <property type="entry name" value="NPD_FabD"/>
    <property type="match status" value="1"/>
</dbReference>
<keyword evidence="3" id="KW-0223">Dioxygenase</keyword>
<name>A0A328FCB4_9BACT</name>
<organism evidence="3 4">
    <name type="scientific">Desulfobacter hydrogenophilus</name>
    <dbReference type="NCBI Taxonomy" id="2291"/>
    <lineage>
        <taxon>Bacteria</taxon>
        <taxon>Pseudomonadati</taxon>
        <taxon>Thermodesulfobacteriota</taxon>
        <taxon>Desulfobacteria</taxon>
        <taxon>Desulfobacterales</taxon>
        <taxon>Desulfobacteraceae</taxon>
        <taxon>Desulfobacter</taxon>
    </lineage>
</organism>
<dbReference type="InterPro" id="IPR013785">
    <property type="entry name" value="Aldolase_TIM"/>
</dbReference>
<dbReference type="Pfam" id="PF03060">
    <property type="entry name" value="NMO"/>
    <property type="match status" value="1"/>
</dbReference>
<accession>A0A328FCB4</accession>
<dbReference type="Pfam" id="PF21607">
    <property type="entry name" value="FabD_helical_ins"/>
    <property type="match status" value="1"/>
</dbReference>
<dbReference type="InterPro" id="IPR014179">
    <property type="entry name" value="PfaD-like_TIM-barrel"/>
</dbReference>
<reference evidence="2 5" key="2">
    <citation type="submission" date="2019-02" db="EMBL/GenBank/DDBJ databases">
        <title>Complete genome sequence of Desulfobacter hydrogenophilus AcRS1.</title>
        <authorList>
            <person name="Marietou A."/>
            <person name="Lund M.B."/>
            <person name="Marshall I.P.G."/>
            <person name="Schreiber L."/>
            <person name="Jorgensen B."/>
        </authorList>
    </citation>
    <scope>NUCLEOTIDE SEQUENCE [LARGE SCALE GENOMIC DNA]</scope>
    <source>
        <strain evidence="2 5">AcRS1</strain>
    </source>
</reference>
<dbReference type="AlphaFoldDB" id="A0A328FCB4"/>
<evidence type="ECO:0000313" key="4">
    <source>
        <dbReference type="Proteomes" id="UP000248798"/>
    </source>
</evidence>
<dbReference type="InterPro" id="IPR049489">
    <property type="entry name" value="FabD-like_helical_ins"/>
</dbReference>
<proteinExistence type="predicted"/>
<reference evidence="3 4" key="1">
    <citation type="submission" date="2018-06" db="EMBL/GenBank/DDBJ databases">
        <title>Complete Genome Sequence of Desulfobacter hydrogenophilus (DSM3380).</title>
        <authorList>
            <person name="Marietou A."/>
            <person name="Schreiber L."/>
            <person name="Marshall I."/>
            <person name="Jorgensen B."/>
        </authorList>
    </citation>
    <scope>NUCLEOTIDE SEQUENCE [LARGE SCALE GENOMIC DNA]</scope>
    <source>
        <strain evidence="3 4">DSM 3380</strain>
    </source>
</reference>
<protein>
    <submittedName>
        <fullName evidence="3">2-nitropropane dioxygenase</fullName>
    </submittedName>
    <submittedName>
        <fullName evidence="2">PfaD family polyunsaturated fatty acid/polyketide biosynthesis protein</fullName>
    </submittedName>
</protein>
<evidence type="ECO:0000313" key="3">
    <source>
        <dbReference type="EMBL" id="RAM02281.1"/>
    </source>
</evidence>
<dbReference type="PANTHER" id="PTHR32332:SF20">
    <property type="entry name" value="2-NITROPROPANE DIOXYGENASE-LIKE PROTEIN"/>
    <property type="match status" value="1"/>
</dbReference>
<dbReference type="GO" id="GO:0051213">
    <property type="term" value="F:dioxygenase activity"/>
    <property type="evidence" value="ECO:0007669"/>
    <property type="project" value="UniProtKB-KW"/>
</dbReference>
<feature type="domain" description="[Acyl-carrier-protein] S-malonyltransferase-like inserted helical" evidence="1">
    <location>
        <begin position="365"/>
        <end position="445"/>
    </location>
</feature>
<keyword evidence="5" id="KW-1185">Reference proteome</keyword>
<dbReference type="RefSeq" id="WP_111955937.1">
    <property type="nucleotide sequence ID" value="NZ_CP036313.1"/>
</dbReference>
<dbReference type="EMBL" id="CP036313">
    <property type="protein sequence ID" value="QBH14393.1"/>
    <property type="molecule type" value="Genomic_DNA"/>
</dbReference>
<dbReference type="Proteomes" id="UP000248798">
    <property type="component" value="Unassembled WGS sequence"/>
</dbReference>
<evidence type="ECO:0000259" key="1">
    <source>
        <dbReference type="Pfam" id="PF21607"/>
    </source>
</evidence>
<dbReference type="EMBL" id="QLNI01000016">
    <property type="protein sequence ID" value="RAM02281.1"/>
    <property type="molecule type" value="Genomic_DNA"/>
</dbReference>